<dbReference type="InterPro" id="IPR011600">
    <property type="entry name" value="Pept_C14_caspase"/>
</dbReference>
<dbReference type="Proteomes" id="UP000838412">
    <property type="component" value="Chromosome 15"/>
</dbReference>
<feature type="domain" description="Caspase family p20" evidence="3">
    <location>
        <begin position="8"/>
        <end position="51"/>
    </location>
</feature>
<keyword evidence="5" id="KW-1185">Reference proteome</keyword>
<dbReference type="Pfam" id="PF00656">
    <property type="entry name" value="Peptidase_C14"/>
    <property type="match status" value="1"/>
</dbReference>
<dbReference type="InterPro" id="IPR001309">
    <property type="entry name" value="Pept_C14_p20"/>
</dbReference>
<accession>A0A8J9Z2Q9</accession>
<dbReference type="InterPro" id="IPR029030">
    <property type="entry name" value="Caspase-like_dom_sf"/>
</dbReference>
<proteinExistence type="inferred from homology"/>
<dbReference type="Gene3D" id="3.40.50.1460">
    <property type="match status" value="1"/>
</dbReference>
<evidence type="ECO:0000313" key="4">
    <source>
        <dbReference type="EMBL" id="CAH1246076.1"/>
    </source>
</evidence>
<evidence type="ECO:0000256" key="2">
    <source>
        <dbReference type="SAM" id="MobiDB-lite"/>
    </source>
</evidence>
<name>A0A8J9Z2Q9_BRALA</name>
<dbReference type="PRINTS" id="PR00376">
    <property type="entry name" value="IL1BCENZYME"/>
</dbReference>
<gene>
    <name evidence="4" type="primary">Hypp7650</name>
    <name evidence="4" type="ORF">BLAG_LOCUS8220</name>
</gene>
<evidence type="ECO:0000256" key="1">
    <source>
        <dbReference type="ARBA" id="ARBA00010134"/>
    </source>
</evidence>
<sequence length="177" mass="19269">MCHTVKQPRGLACVVSNTTFDASTTLNDRNGGKVDLKNITALFKELGFEVRELYKVDKGTADPAVPDSGSLLPSDLFQNAIGQDEADVEFDQPNTTDMLICYPTQLDRRESADSAARAPLKAPTARRERRESAMRAVTSAMVLKMLKTFTVRAPGMAIKKRAPRERGASAVSAVRAP</sequence>
<feature type="region of interest" description="Disordered" evidence="2">
    <location>
        <begin position="110"/>
        <end position="132"/>
    </location>
</feature>
<dbReference type="GO" id="GO:0004197">
    <property type="term" value="F:cysteine-type endopeptidase activity"/>
    <property type="evidence" value="ECO:0007669"/>
    <property type="project" value="InterPro"/>
</dbReference>
<organism evidence="4 5">
    <name type="scientific">Branchiostoma lanceolatum</name>
    <name type="common">Common lancelet</name>
    <name type="synonym">Amphioxus lanceolatum</name>
    <dbReference type="NCBI Taxonomy" id="7740"/>
    <lineage>
        <taxon>Eukaryota</taxon>
        <taxon>Metazoa</taxon>
        <taxon>Chordata</taxon>
        <taxon>Cephalochordata</taxon>
        <taxon>Leptocardii</taxon>
        <taxon>Amphioxiformes</taxon>
        <taxon>Branchiostomatidae</taxon>
        <taxon>Branchiostoma</taxon>
    </lineage>
</organism>
<evidence type="ECO:0000259" key="3">
    <source>
        <dbReference type="PROSITE" id="PS50208"/>
    </source>
</evidence>
<comment type="similarity">
    <text evidence="1">Belongs to the peptidase C14A family.</text>
</comment>
<evidence type="ECO:0000313" key="5">
    <source>
        <dbReference type="Proteomes" id="UP000838412"/>
    </source>
</evidence>
<dbReference type="AlphaFoldDB" id="A0A8J9Z2Q9"/>
<reference evidence="4" key="1">
    <citation type="submission" date="2022-01" db="EMBL/GenBank/DDBJ databases">
        <authorList>
            <person name="Braso-Vives M."/>
        </authorList>
    </citation>
    <scope>NUCLEOTIDE SEQUENCE</scope>
</reference>
<dbReference type="EMBL" id="OV696700">
    <property type="protein sequence ID" value="CAH1246076.1"/>
    <property type="molecule type" value="Genomic_DNA"/>
</dbReference>
<dbReference type="PROSITE" id="PS50208">
    <property type="entry name" value="CASPASE_P20"/>
    <property type="match status" value="1"/>
</dbReference>
<protein>
    <submittedName>
        <fullName evidence="4">Hypp7650 protein</fullName>
    </submittedName>
</protein>
<dbReference type="InterPro" id="IPR015917">
    <property type="entry name" value="Pept_C14A"/>
</dbReference>
<dbReference type="SUPFAM" id="SSF52129">
    <property type="entry name" value="Caspase-like"/>
    <property type="match status" value="1"/>
</dbReference>
<dbReference type="GO" id="GO:0006508">
    <property type="term" value="P:proteolysis"/>
    <property type="evidence" value="ECO:0007669"/>
    <property type="project" value="InterPro"/>
</dbReference>